<keyword evidence="2" id="KW-1185">Reference proteome</keyword>
<name>A0ABY5RLN4_9HYPH</name>
<proteinExistence type="predicted"/>
<reference evidence="1" key="1">
    <citation type="submission" date="2022-08" db="EMBL/GenBank/DDBJ databases">
        <title>Microvirga terrae sp. nov., isolated from soil.</title>
        <authorList>
            <person name="Kim K.H."/>
            <person name="Seo Y.L."/>
            <person name="Kim J.M."/>
            <person name="Lee J.K."/>
            <person name="Han D.M."/>
            <person name="Jeon C.O."/>
        </authorList>
    </citation>
    <scope>NUCLEOTIDE SEQUENCE</scope>
    <source>
        <strain evidence="1">R24</strain>
    </source>
</reference>
<gene>
    <name evidence="1" type="ORF">HPT29_014760</name>
</gene>
<evidence type="ECO:0000313" key="2">
    <source>
        <dbReference type="Proteomes" id="UP001017257"/>
    </source>
</evidence>
<dbReference type="Proteomes" id="UP001017257">
    <property type="component" value="Chromosome"/>
</dbReference>
<organism evidence="1 2">
    <name type="scientific">Microvirga terrae</name>
    <dbReference type="NCBI Taxonomy" id="2740529"/>
    <lineage>
        <taxon>Bacteria</taxon>
        <taxon>Pseudomonadati</taxon>
        <taxon>Pseudomonadota</taxon>
        <taxon>Alphaproteobacteria</taxon>
        <taxon>Hyphomicrobiales</taxon>
        <taxon>Methylobacteriaceae</taxon>
        <taxon>Microvirga</taxon>
    </lineage>
</organism>
<dbReference type="EMBL" id="CP102845">
    <property type="protein sequence ID" value="UVF17789.1"/>
    <property type="molecule type" value="Genomic_DNA"/>
</dbReference>
<evidence type="ECO:0000313" key="1">
    <source>
        <dbReference type="EMBL" id="UVF17789.1"/>
    </source>
</evidence>
<accession>A0ABY5RLN4</accession>
<sequence>MKELYSIWIESFPDVITNTFKGVEDLTRIEAKELLDTNVAYFCRFAIPFVLENAHLYNWSVTTQTALWLFSLVNVYKAPFEACFIPVVSDTS</sequence>
<protein>
    <submittedName>
        <fullName evidence="1">Uncharacterized protein</fullName>
    </submittedName>
</protein>
<dbReference type="RefSeq" id="WP_173946842.1">
    <property type="nucleotide sequence ID" value="NZ_CP102845.1"/>
</dbReference>